<dbReference type="Gene3D" id="1.10.3720.10">
    <property type="entry name" value="MetI-like"/>
    <property type="match status" value="1"/>
</dbReference>
<organism evidence="7 8">
    <name type="scientific">Verminephrobacter aporrectodeae subsp. tuberculatae</name>
    <dbReference type="NCBI Taxonomy" id="1110392"/>
    <lineage>
        <taxon>Bacteria</taxon>
        <taxon>Pseudomonadati</taxon>
        <taxon>Pseudomonadota</taxon>
        <taxon>Betaproteobacteria</taxon>
        <taxon>Burkholderiales</taxon>
        <taxon>Comamonadaceae</taxon>
        <taxon>Verminephrobacter</taxon>
    </lineage>
</organism>
<feature type="transmembrane region" description="Helical" evidence="5">
    <location>
        <begin position="151"/>
        <end position="173"/>
    </location>
</feature>
<feature type="transmembrane region" description="Helical" evidence="5">
    <location>
        <begin position="87"/>
        <end position="107"/>
    </location>
</feature>
<feature type="transmembrane region" description="Helical" evidence="5">
    <location>
        <begin position="194"/>
        <end position="215"/>
    </location>
</feature>
<dbReference type="PROSITE" id="PS50928">
    <property type="entry name" value="ABC_TM1"/>
    <property type="match status" value="1"/>
</dbReference>
<keyword evidence="3 5" id="KW-1133">Transmembrane helix</keyword>
<gene>
    <name evidence="7" type="ORF">D5039_08890</name>
</gene>
<dbReference type="PANTHER" id="PTHR43879">
    <property type="entry name" value="ABC TRANSPORTER PERMEASE PROTEIN"/>
    <property type="match status" value="1"/>
</dbReference>
<dbReference type="Pfam" id="PF00528">
    <property type="entry name" value="BPD_transp_1"/>
    <property type="match status" value="1"/>
</dbReference>
<evidence type="ECO:0000313" key="7">
    <source>
        <dbReference type="EMBL" id="MCW5321269.1"/>
    </source>
</evidence>
<keyword evidence="2 5" id="KW-0812">Transmembrane</keyword>
<feature type="domain" description="ABC transmembrane type-1" evidence="6">
    <location>
        <begin position="83"/>
        <end position="274"/>
    </location>
</feature>
<comment type="subcellular location">
    <subcellularLocation>
        <location evidence="1 5">Cell membrane</location>
        <topology evidence="1 5">Multi-pass membrane protein</topology>
    </subcellularLocation>
</comment>
<name>A0ABT3KSH0_9BURK</name>
<feature type="transmembrane region" description="Helical" evidence="5">
    <location>
        <begin position="119"/>
        <end position="145"/>
    </location>
</feature>
<feature type="transmembrane region" description="Helical" evidence="5">
    <location>
        <begin position="14"/>
        <end position="35"/>
    </location>
</feature>
<dbReference type="EMBL" id="QZCW01000002">
    <property type="protein sequence ID" value="MCW5321269.1"/>
    <property type="molecule type" value="Genomic_DNA"/>
</dbReference>
<evidence type="ECO:0000259" key="6">
    <source>
        <dbReference type="PROSITE" id="PS50928"/>
    </source>
</evidence>
<evidence type="ECO:0000256" key="1">
    <source>
        <dbReference type="ARBA" id="ARBA00004651"/>
    </source>
</evidence>
<keyword evidence="4 5" id="KW-0472">Membrane</keyword>
<dbReference type="Proteomes" id="UP001208935">
    <property type="component" value="Unassembled WGS sequence"/>
</dbReference>
<feature type="transmembrane region" description="Helical" evidence="5">
    <location>
        <begin position="256"/>
        <end position="279"/>
    </location>
</feature>
<evidence type="ECO:0000256" key="3">
    <source>
        <dbReference type="ARBA" id="ARBA00022989"/>
    </source>
</evidence>
<reference evidence="8" key="1">
    <citation type="submission" date="2023-07" db="EMBL/GenBank/DDBJ databases">
        <title>Verminephrobacter genomes.</title>
        <authorList>
            <person name="Lund M.B."/>
        </authorList>
    </citation>
    <scope>NUCLEOTIDE SEQUENCE [LARGE SCALE GENOMIC DNA]</scope>
    <source>
        <strain evidence="8">AtM5-05</strain>
    </source>
</reference>
<protein>
    <submittedName>
        <fullName evidence="7">Carbohydrate ABC transporter permease</fullName>
    </submittedName>
</protein>
<evidence type="ECO:0000313" key="8">
    <source>
        <dbReference type="Proteomes" id="UP001208935"/>
    </source>
</evidence>
<accession>A0ABT3KSH0</accession>
<dbReference type="CDD" id="cd06261">
    <property type="entry name" value="TM_PBP2"/>
    <property type="match status" value="1"/>
</dbReference>
<keyword evidence="8" id="KW-1185">Reference proteome</keyword>
<evidence type="ECO:0000256" key="5">
    <source>
        <dbReference type="RuleBase" id="RU363032"/>
    </source>
</evidence>
<comment type="caution">
    <text evidence="7">The sequence shown here is derived from an EMBL/GenBank/DDBJ whole genome shotgun (WGS) entry which is preliminary data.</text>
</comment>
<sequence length="289" mass="31533">MIDLPDRPRAASRLAIYGALILATLFFALPAWFALINSLKPLQEIQAGNVLGLPARWTVEPWIAAWSTACTGAPACAGLARYFVHSLMVAIPATVISTLWGCFNGYLLAKWRFRGSDMVLFVLMFGSFVPGVLFVFPLSIIFARLQLAHSLVGLVVVHTLYSLPIALFFRNYFVGFPGDLIKAARIDGAGLWVIFRRIVLPTAKPILVVVAIMQFTSIWNDFQFALVLAPSDQQLVTVGLNNLTNVQEDVAHHNTYMAAALIAGLPPLLIYIAAGKYFVRGLVSGAVKG</sequence>
<proteinExistence type="inferred from homology"/>
<keyword evidence="5" id="KW-0813">Transport</keyword>
<comment type="similarity">
    <text evidence="5">Belongs to the binding-protein-dependent transport system permease family.</text>
</comment>
<evidence type="ECO:0000256" key="2">
    <source>
        <dbReference type="ARBA" id="ARBA00022692"/>
    </source>
</evidence>
<dbReference type="RefSeq" id="WP_265282015.1">
    <property type="nucleotide sequence ID" value="NZ_QZCW01000002.1"/>
</dbReference>
<dbReference type="SUPFAM" id="SSF161098">
    <property type="entry name" value="MetI-like"/>
    <property type="match status" value="1"/>
</dbReference>
<evidence type="ECO:0000256" key="4">
    <source>
        <dbReference type="ARBA" id="ARBA00023136"/>
    </source>
</evidence>
<dbReference type="InterPro" id="IPR000515">
    <property type="entry name" value="MetI-like"/>
</dbReference>
<dbReference type="PANTHER" id="PTHR43879:SF1">
    <property type="entry name" value="GLUCOSE IMPORT SYSTEM PERMEASE PROTEIN GLCU"/>
    <property type="match status" value="1"/>
</dbReference>
<dbReference type="InterPro" id="IPR035906">
    <property type="entry name" value="MetI-like_sf"/>
</dbReference>